<keyword evidence="1" id="KW-0812">Transmembrane</keyword>
<dbReference type="EMBL" id="KR007673">
    <property type="protein sequence ID" value="AKJ75318.1"/>
    <property type="molecule type" value="Genomic_DNA"/>
</dbReference>
<feature type="transmembrane region" description="Helical" evidence="1">
    <location>
        <begin position="179"/>
        <end position="206"/>
    </location>
</feature>
<feature type="transmembrane region" description="Helical" evidence="1">
    <location>
        <begin position="137"/>
        <end position="159"/>
    </location>
</feature>
<feature type="transmembrane region" description="Helical" evidence="1">
    <location>
        <begin position="343"/>
        <end position="359"/>
    </location>
</feature>
<dbReference type="RefSeq" id="WP_023307298.1">
    <property type="nucleotide sequence ID" value="NZ_BIIG01000002.1"/>
</dbReference>
<name>A0A0G3F389_KLEPN</name>
<feature type="transmembrane region" description="Helical" evidence="1">
    <location>
        <begin position="213"/>
        <end position="232"/>
    </location>
</feature>
<evidence type="ECO:0000313" key="2">
    <source>
        <dbReference type="EMBL" id="AKJ75318.1"/>
    </source>
</evidence>
<evidence type="ECO:0008006" key="3">
    <source>
        <dbReference type="Google" id="ProtNLM"/>
    </source>
</evidence>
<reference evidence="2" key="1">
    <citation type="journal article" date="2015" name="Genome Biol. Evol.">
        <title>Extensive Capsule Locus Variation and Large-Scale Genomic Recombination within the Klebsiella pneumoniae Clonal Group 258.</title>
        <authorList>
            <person name="Wyres K.L."/>
            <person name="Gorrie C."/>
            <person name="Edwards D.J."/>
            <person name="Wertheim H.F."/>
            <person name="Hsu L.Y."/>
            <person name="Van Kinh N."/>
            <person name="Zadoks R."/>
            <person name="Baker S."/>
            <person name="Holt K.E."/>
        </authorList>
    </citation>
    <scope>NUCLEOTIDE SEQUENCE</scope>
    <source>
        <strain evidence="2">DR5092/05</strain>
    </source>
</reference>
<feature type="transmembrane region" description="Helical" evidence="1">
    <location>
        <begin position="293"/>
        <end position="310"/>
    </location>
</feature>
<keyword evidence="1" id="KW-1133">Transmembrane helix</keyword>
<accession>A0A0G3F389</accession>
<gene>
    <name evidence="2" type="ORF">DR5092_05_00009</name>
</gene>
<sequence>MKLNKSFIVSFSGLMIAPILGVLISIFQLNKKNAKYCILILSIFVFFITIKIPPYQDLYRRYLVTYLQYTSNTTLSDALYGHIDVLFYFNAWAFFNLGIPFYFIPAIYSALSVYFVMISASSIWLKDEGISKQRFLILFFAVFSFIDVVMIASTLRFGFAVALMLRGVVLYSTQKKGKGAVYIILSCLCHASMYLVVVAFIASCFYKMSKKQCIIFSIIFFVMSSTLVPVILSHVNLGVVNDYFINGYVDSDFANVTDDSHTLLLQLYKYGLFVVLTVIYFKNDGVNTKYDNFVRHLIAISFVMAISITALNRYLIGISIQFVMFGAFVINGSYWLRSIIKPMIVVILLFNITFINIYLERRQIQMARLWTGLYLPPAVLLYYNMDQFNNYLSELDSDGNWVKNKLGGK</sequence>
<feature type="transmembrane region" description="Helical" evidence="1">
    <location>
        <begin position="101"/>
        <end position="125"/>
    </location>
</feature>
<feature type="transmembrane region" description="Helical" evidence="1">
    <location>
        <begin position="7"/>
        <end position="27"/>
    </location>
</feature>
<keyword evidence="1" id="KW-0472">Membrane</keyword>
<feature type="transmembrane region" description="Helical" evidence="1">
    <location>
        <begin position="263"/>
        <end position="281"/>
    </location>
</feature>
<feature type="transmembrane region" description="Helical" evidence="1">
    <location>
        <begin position="33"/>
        <end position="53"/>
    </location>
</feature>
<proteinExistence type="predicted"/>
<protein>
    <recommendedName>
        <fullName evidence="3">O-antigen and lipid-linked capsular repeat unit polymerase</fullName>
    </recommendedName>
</protein>
<dbReference type="AlphaFoldDB" id="A0A0G3F389"/>
<organism evidence="2">
    <name type="scientific">Klebsiella pneumoniae</name>
    <dbReference type="NCBI Taxonomy" id="573"/>
    <lineage>
        <taxon>Bacteria</taxon>
        <taxon>Pseudomonadati</taxon>
        <taxon>Pseudomonadota</taxon>
        <taxon>Gammaproteobacteria</taxon>
        <taxon>Enterobacterales</taxon>
        <taxon>Enterobacteriaceae</taxon>
        <taxon>Klebsiella/Raoultella group</taxon>
        <taxon>Klebsiella</taxon>
        <taxon>Klebsiella pneumoniae complex</taxon>
    </lineage>
</organism>
<evidence type="ECO:0000256" key="1">
    <source>
        <dbReference type="SAM" id="Phobius"/>
    </source>
</evidence>